<dbReference type="Gene3D" id="1.20.1720.10">
    <property type="entry name" value="Multidrug resistance protein D"/>
    <property type="match status" value="1"/>
</dbReference>
<evidence type="ECO:0000256" key="3">
    <source>
        <dbReference type="ARBA" id="ARBA00022448"/>
    </source>
</evidence>
<dbReference type="AlphaFoldDB" id="A0A5C5UR57"/>
<proteinExistence type="inferred from homology"/>
<accession>A0A5C5UR57</accession>
<feature type="transmembrane region" description="Helical" evidence="8">
    <location>
        <begin position="182"/>
        <end position="202"/>
    </location>
</feature>
<feature type="transmembrane region" description="Helical" evidence="8">
    <location>
        <begin position="121"/>
        <end position="143"/>
    </location>
</feature>
<dbReference type="CDD" id="cd17325">
    <property type="entry name" value="MFS_MdtG_SLC18_like"/>
    <property type="match status" value="1"/>
</dbReference>
<organism evidence="10 11">
    <name type="scientific">Corynebacterium canis</name>
    <dbReference type="NCBI Taxonomy" id="679663"/>
    <lineage>
        <taxon>Bacteria</taxon>
        <taxon>Bacillati</taxon>
        <taxon>Actinomycetota</taxon>
        <taxon>Actinomycetes</taxon>
        <taxon>Mycobacteriales</taxon>
        <taxon>Corynebacteriaceae</taxon>
        <taxon>Corynebacterium</taxon>
    </lineage>
</organism>
<keyword evidence="4" id="KW-1003">Cell membrane</keyword>
<dbReference type="InterPro" id="IPR020846">
    <property type="entry name" value="MFS_dom"/>
</dbReference>
<evidence type="ECO:0000259" key="9">
    <source>
        <dbReference type="PROSITE" id="PS50850"/>
    </source>
</evidence>
<dbReference type="GO" id="GO:0022857">
    <property type="term" value="F:transmembrane transporter activity"/>
    <property type="evidence" value="ECO:0007669"/>
    <property type="project" value="InterPro"/>
</dbReference>
<feature type="transmembrane region" description="Helical" evidence="8">
    <location>
        <begin position="319"/>
        <end position="336"/>
    </location>
</feature>
<keyword evidence="7 8" id="KW-0472">Membrane</keyword>
<feature type="transmembrane region" description="Helical" evidence="8">
    <location>
        <begin position="383"/>
        <end position="403"/>
    </location>
</feature>
<evidence type="ECO:0000256" key="1">
    <source>
        <dbReference type="ARBA" id="ARBA00004651"/>
    </source>
</evidence>
<keyword evidence="6 8" id="KW-1133">Transmembrane helix</keyword>
<feature type="transmembrane region" description="Helical" evidence="8">
    <location>
        <begin position="247"/>
        <end position="274"/>
    </location>
</feature>
<dbReference type="InterPro" id="IPR011701">
    <property type="entry name" value="MFS"/>
</dbReference>
<evidence type="ECO:0000256" key="6">
    <source>
        <dbReference type="ARBA" id="ARBA00022989"/>
    </source>
</evidence>
<evidence type="ECO:0000256" key="4">
    <source>
        <dbReference type="ARBA" id="ARBA00022475"/>
    </source>
</evidence>
<feature type="transmembrane region" description="Helical" evidence="8">
    <location>
        <begin position="295"/>
        <end position="313"/>
    </location>
</feature>
<comment type="subcellular location">
    <subcellularLocation>
        <location evidence="1">Cell membrane</location>
        <topology evidence="1">Multi-pass membrane protein</topology>
    </subcellularLocation>
</comment>
<dbReference type="PROSITE" id="PS00216">
    <property type="entry name" value="SUGAR_TRANSPORT_1"/>
    <property type="match status" value="1"/>
</dbReference>
<dbReference type="Pfam" id="PF07690">
    <property type="entry name" value="MFS_1"/>
    <property type="match status" value="1"/>
</dbReference>
<dbReference type="PROSITE" id="PS50850">
    <property type="entry name" value="MFS"/>
    <property type="match status" value="1"/>
</dbReference>
<keyword evidence="5 8" id="KW-0812">Transmembrane</keyword>
<dbReference type="GO" id="GO:0005886">
    <property type="term" value="C:plasma membrane"/>
    <property type="evidence" value="ECO:0007669"/>
    <property type="project" value="UniProtKB-SubCell"/>
</dbReference>
<dbReference type="Proteomes" id="UP000320791">
    <property type="component" value="Unassembled WGS sequence"/>
</dbReference>
<dbReference type="InterPro" id="IPR036259">
    <property type="entry name" value="MFS_trans_sf"/>
</dbReference>
<feature type="domain" description="Major facilitator superfamily (MFS) profile" evidence="9">
    <location>
        <begin position="27"/>
        <end position="408"/>
    </location>
</feature>
<dbReference type="InterPro" id="IPR001958">
    <property type="entry name" value="Tet-R_TetA/multi-R_MdtG-like"/>
</dbReference>
<evidence type="ECO:0000313" key="11">
    <source>
        <dbReference type="Proteomes" id="UP000320791"/>
    </source>
</evidence>
<evidence type="ECO:0000256" key="5">
    <source>
        <dbReference type="ARBA" id="ARBA00022692"/>
    </source>
</evidence>
<feature type="transmembrane region" description="Helical" evidence="8">
    <location>
        <begin position="30"/>
        <end position="49"/>
    </location>
</feature>
<dbReference type="PRINTS" id="PR01035">
    <property type="entry name" value="TCRTETA"/>
</dbReference>
<evidence type="ECO:0000256" key="8">
    <source>
        <dbReference type="SAM" id="Phobius"/>
    </source>
</evidence>
<protein>
    <submittedName>
        <fullName evidence="10">MFS transporter</fullName>
    </submittedName>
</protein>
<feature type="transmembrane region" description="Helical" evidence="8">
    <location>
        <begin position="223"/>
        <end position="241"/>
    </location>
</feature>
<dbReference type="EMBL" id="VOHM01000002">
    <property type="protein sequence ID" value="TWT28794.1"/>
    <property type="molecule type" value="Genomic_DNA"/>
</dbReference>
<evidence type="ECO:0000256" key="2">
    <source>
        <dbReference type="ARBA" id="ARBA00007520"/>
    </source>
</evidence>
<feature type="transmembrane region" description="Helical" evidence="8">
    <location>
        <begin position="92"/>
        <end position="115"/>
    </location>
</feature>
<dbReference type="InterPro" id="IPR005829">
    <property type="entry name" value="Sugar_transporter_CS"/>
</dbReference>
<keyword evidence="3" id="KW-0813">Transport</keyword>
<reference evidence="10 11" key="1">
    <citation type="submission" date="2019-08" db="EMBL/GenBank/DDBJ databases">
        <authorList>
            <person name="Lei W."/>
        </authorList>
    </citation>
    <scope>NUCLEOTIDE SEQUENCE [LARGE SCALE GENOMIC DNA]</scope>
    <source>
        <strain evidence="10 11">CCUG 58627</strain>
    </source>
</reference>
<keyword evidence="11" id="KW-1185">Reference proteome</keyword>
<evidence type="ECO:0000256" key="7">
    <source>
        <dbReference type="ARBA" id="ARBA00023136"/>
    </source>
</evidence>
<feature type="transmembrane region" description="Helical" evidence="8">
    <location>
        <begin position="155"/>
        <end position="176"/>
    </location>
</feature>
<gene>
    <name evidence="10" type="ORF">FRX94_00960</name>
</gene>
<comment type="similarity">
    <text evidence="2">Belongs to the major facilitator superfamily. TCR/Tet family.</text>
</comment>
<dbReference type="Gene3D" id="1.20.1250.20">
    <property type="entry name" value="MFS general substrate transporter like domains"/>
    <property type="match status" value="1"/>
</dbReference>
<feature type="transmembrane region" description="Helical" evidence="8">
    <location>
        <begin position="357"/>
        <end position="377"/>
    </location>
</feature>
<feature type="transmembrane region" description="Helical" evidence="8">
    <location>
        <begin position="61"/>
        <end position="80"/>
    </location>
</feature>
<name>A0A5C5UR57_9CORY</name>
<dbReference type="OrthoDB" id="9793283at2"/>
<sequence length="413" mass="43072">MECGVRRWASSLNCVNDDAQRTPIPHQIRVLVAAAFIISLGFGLVSPIIPQFAQSFDVSVSAASFVISIFAATRLMFAPLSGRLIDALGSRWVYLTGLTTVAVGTGAIAFAQAYWHIVALRAISGVGSTMFTVSAMSLIVRIAPPHIRGRASSTYATAFLLGSVIGPVLGAVLSGLGMRTPFVIYAVMLILATVVVAVRLNAQEIKGVEQGDTQPPMRRREAFRDPTYCAALISGFAFGWSNFGVRIAVLPLFAAAVFDWGGAVAGLALAAYAVGNAVTLQISGDLADKIGRRPLIIGGLIVNTLFTACIGFSEHFAVLLAVSVAAGVGAGLMNPAQQATIADIVGNHRAGGRVLAAYQMAQDFGVIVGPLVVGMIVDAHGFRPAFLSCGLIGLTAILVWIFLGRETAGRAAA</sequence>
<dbReference type="SUPFAM" id="SSF103473">
    <property type="entry name" value="MFS general substrate transporter"/>
    <property type="match status" value="1"/>
</dbReference>
<dbReference type="InterPro" id="IPR050171">
    <property type="entry name" value="MFS_Transporters"/>
</dbReference>
<evidence type="ECO:0000313" key="10">
    <source>
        <dbReference type="EMBL" id="TWT28794.1"/>
    </source>
</evidence>
<dbReference type="PANTHER" id="PTHR23517">
    <property type="entry name" value="RESISTANCE PROTEIN MDTM, PUTATIVE-RELATED-RELATED"/>
    <property type="match status" value="1"/>
</dbReference>
<comment type="caution">
    <text evidence="10">The sequence shown here is derived from an EMBL/GenBank/DDBJ whole genome shotgun (WGS) entry which is preliminary data.</text>
</comment>